<dbReference type="EMBL" id="KK852984">
    <property type="protein sequence ID" value="KDR12850.1"/>
    <property type="molecule type" value="Genomic_DNA"/>
</dbReference>
<keyword evidence="13" id="KW-0808">Transferase</keyword>
<feature type="domain" description="Ig-like" evidence="12">
    <location>
        <begin position="574"/>
        <end position="659"/>
    </location>
</feature>
<dbReference type="PROSITE" id="PS00109">
    <property type="entry name" value="PROTEIN_KINASE_TYR"/>
    <property type="match status" value="1"/>
</dbReference>
<keyword evidence="2 10" id="KW-0812">Transmembrane</keyword>
<feature type="compositionally biased region" description="Low complexity" evidence="9">
    <location>
        <begin position="761"/>
        <end position="775"/>
    </location>
</feature>
<dbReference type="GO" id="GO:0005886">
    <property type="term" value="C:plasma membrane"/>
    <property type="evidence" value="ECO:0007669"/>
    <property type="project" value="TreeGrafter"/>
</dbReference>
<keyword evidence="5" id="KW-1015">Disulfide bond</keyword>
<organism evidence="13 14">
    <name type="scientific">Zootermopsis nevadensis</name>
    <name type="common">Dampwood termite</name>
    <dbReference type="NCBI Taxonomy" id="136037"/>
    <lineage>
        <taxon>Eukaryota</taxon>
        <taxon>Metazoa</taxon>
        <taxon>Ecdysozoa</taxon>
        <taxon>Arthropoda</taxon>
        <taxon>Hexapoda</taxon>
        <taxon>Insecta</taxon>
        <taxon>Pterygota</taxon>
        <taxon>Neoptera</taxon>
        <taxon>Polyneoptera</taxon>
        <taxon>Dictyoptera</taxon>
        <taxon>Blattodea</taxon>
        <taxon>Blattoidea</taxon>
        <taxon>Termitoidae</taxon>
        <taxon>Termopsidae</taxon>
        <taxon>Zootermopsis</taxon>
    </lineage>
</organism>
<dbReference type="Pfam" id="PF07714">
    <property type="entry name" value="PK_Tyr_Ser-Thr"/>
    <property type="match status" value="1"/>
</dbReference>
<keyword evidence="8" id="KW-0393">Immunoglobulin domain</keyword>
<dbReference type="PROSITE" id="PS50835">
    <property type="entry name" value="IG_LIKE"/>
    <property type="match status" value="7"/>
</dbReference>
<feature type="transmembrane region" description="Helical" evidence="10">
    <location>
        <begin position="685"/>
        <end position="705"/>
    </location>
</feature>
<dbReference type="InterPro" id="IPR008266">
    <property type="entry name" value="Tyr_kinase_AS"/>
</dbReference>
<comment type="subcellular location">
    <subcellularLocation>
        <location evidence="1">Membrane</location>
        <topology evidence="1">Single-pass membrane protein</topology>
    </subcellularLocation>
</comment>
<keyword evidence="7" id="KW-0325">Glycoprotein</keyword>
<evidence type="ECO:0000256" key="10">
    <source>
        <dbReference type="SAM" id="Phobius"/>
    </source>
</evidence>
<dbReference type="PANTHER" id="PTHR10075:SF102">
    <property type="entry name" value="OFF-TRACK2-RELATED"/>
    <property type="match status" value="1"/>
</dbReference>
<name>A0A067QT27_ZOONE</name>
<gene>
    <name evidence="13" type="ORF">L798_13155</name>
</gene>
<dbReference type="Gene3D" id="3.30.200.20">
    <property type="entry name" value="Phosphorylase Kinase, domain 1"/>
    <property type="match status" value="1"/>
</dbReference>
<evidence type="ECO:0000313" key="14">
    <source>
        <dbReference type="Proteomes" id="UP000027135"/>
    </source>
</evidence>
<dbReference type="SMART" id="SM00409">
    <property type="entry name" value="IG"/>
    <property type="match status" value="7"/>
</dbReference>
<dbReference type="SUPFAM" id="SSF56112">
    <property type="entry name" value="Protein kinase-like (PK-like)"/>
    <property type="match status" value="1"/>
</dbReference>
<dbReference type="GO" id="GO:0007411">
    <property type="term" value="P:axon guidance"/>
    <property type="evidence" value="ECO:0007669"/>
    <property type="project" value="TreeGrafter"/>
</dbReference>
<dbReference type="GO" id="GO:0004672">
    <property type="term" value="F:protein kinase activity"/>
    <property type="evidence" value="ECO:0007669"/>
    <property type="project" value="InterPro"/>
</dbReference>
<dbReference type="InterPro" id="IPR000719">
    <property type="entry name" value="Prot_kinase_dom"/>
</dbReference>
<feature type="domain" description="Ig-like" evidence="12">
    <location>
        <begin position="191"/>
        <end position="261"/>
    </location>
</feature>
<protein>
    <submittedName>
        <fullName evidence="13">Tyrosine-protein kinase-like 7</fullName>
    </submittedName>
</protein>
<dbReference type="InterPro" id="IPR036179">
    <property type="entry name" value="Ig-like_dom_sf"/>
</dbReference>
<dbReference type="GO" id="GO:0005524">
    <property type="term" value="F:ATP binding"/>
    <property type="evidence" value="ECO:0007669"/>
    <property type="project" value="InterPro"/>
</dbReference>
<dbReference type="SMART" id="SM00406">
    <property type="entry name" value="IGv"/>
    <property type="match status" value="3"/>
</dbReference>
<evidence type="ECO:0000256" key="6">
    <source>
        <dbReference type="ARBA" id="ARBA00023170"/>
    </source>
</evidence>
<dbReference type="InterPro" id="IPR007110">
    <property type="entry name" value="Ig-like_dom"/>
</dbReference>
<feature type="domain" description="Ig-like" evidence="12">
    <location>
        <begin position="385"/>
        <end position="474"/>
    </location>
</feature>
<dbReference type="Proteomes" id="UP000027135">
    <property type="component" value="Unassembled WGS sequence"/>
</dbReference>
<feature type="non-terminal residue" evidence="13">
    <location>
        <position position="1"/>
    </location>
</feature>
<keyword evidence="4 10" id="KW-0472">Membrane</keyword>
<evidence type="ECO:0000256" key="5">
    <source>
        <dbReference type="ARBA" id="ARBA00023157"/>
    </source>
</evidence>
<dbReference type="FunFam" id="1.10.510.10:FF:000200">
    <property type="entry name" value="inactive tyrosine-protein kinase 7"/>
    <property type="match status" value="1"/>
</dbReference>
<dbReference type="InterPro" id="IPR003598">
    <property type="entry name" value="Ig_sub2"/>
</dbReference>
<evidence type="ECO:0000256" key="2">
    <source>
        <dbReference type="ARBA" id="ARBA00022692"/>
    </source>
</evidence>
<dbReference type="CDD" id="cd00096">
    <property type="entry name" value="Ig"/>
    <property type="match status" value="2"/>
</dbReference>
<proteinExistence type="predicted"/>
<evidence type="ECO:0000259" key="12">
    <source>
        <dbReference type="PROSITE" id="PS50835"/>
    </source>
</evidence>
<dbReference type="GO" id="GO:0004888">
    <property type="term" value="F:transmembrane signaling receptor activity"/>
    <property type="evidence" value="ECO:0007669"/>
    <property type="project" value="UniProtKB-ARBA"/>
</dbReference>
<keyword evidence="3 10" id="KW-1133">Transmembrane helix</keyword>
<reference evidence="13 14" key="1">
    <citation type="journal article" date="2014" name="Nat. Commun.">
        <title>Molecular traces of alternative social organization in a termite genome.</title>
        <authorList>
            <person name="Terrapon N."/>
            <person name="Li C."/>
            <person name="Robertson H.M."/>
            <person name="Ji L."/>
            <person name="Meng X."/>
            <person name="Booth W."/>
            <person name="Chen Z."/>
            <person name="Childers C.P."/>
            <person name="Glastad K.M."/>
            <person name="Gokhale K."/>
            <person name="Gowin J."/>
            <person name="Gronenberg W."/>
            <person name="Hermansen R.A."/>
            <person name="Hu H."/>
            <person name="Hunt B.G."/>
            <person name="Huylmans A.K."/>
            <person name="Khalil S.M."/>
            <person name="Mitchell R.D."/>
            <person name="Munoz-Torres M.C."/>
            <person name="Mustard J.A."/>
            <person name="Pan H."/>
            <person name="Reese J.T."/>
            <person name="Scharf M.E."/>
            <person name="Sun F."/>
            <person name="Vogel H."/>
            <person name="Xiao J."/>
            <person name="Yang W."/>
            <person name="Yang Z."/>
            <person name="Yang Z."/>
            <person name="Zhou J."/>
            <person name="Zhu J."/>
            <person name="Brent C.S."/>
            <person name="Elsik C.G."/>
            <person name="Goodisman M.A."/>
            <person name="Liberles D.A."/>
            <person name="Roe R.M."/>
            <person name="Vargo E.L."/>
            <person name="Vilcinskas A."/>
            <person name="Wang J."/>
            <person name="Bornberg-Bauer E."/>
            <person name="Korb J."/>
            <person name="Zhang G."/>
            <person name="Liebig J."/>
        </authorList>
    </citation>
    <scope>NUCLEOTIDE SEQUENCE [LARGE SCALE GENOMIC DNA]</scope>
    <source>
        <tissue evidence="13">Whole organism</tissue>
    </source>
</reference>
<dbReference type="InterPro" id="IPR013098">
    <property type="entry name" value="Ig_I-set"/>
</dbReference>
<dbReference type="PANTHER" id="PTHR10075">
    <property type="entry name" value="BASIGIN RELATED"/>
    <property type="match status" value="1"/>
</dbReference>
<keyword evidence="14" id="KW-1185">Reference proteome</keyword>
<dbReference type="Pfam" id="PF07679">
    <property type="entry name" value="I-set"/>
    <property type="match status" value="1"/>
</dbReference>
<dbReference type="AlphaFoldDB" id="A0A067QT27"/>
<evidence type="ECO:0000256" key="3">
    <source>
        <dbReference type="ARBA" id="ARBA00022989"/>
    </source>
</evidence>
<sequence>YFSRNPVNADVVAGSNVTLECEVSNEADITYYWQLNGVRLVNTTRRYQRGSHLHITRADRILDFGEFTCIAMNVSNGFSLTSVAASLNILWLGEPVLVQLQSPDSPHKIAAGNDVTLRCSVDGSGEVHIEWYRNADRLTKSDTVSFGKKRLHLKNVSPKDNGVYRCVARNEAGSRNSADNFSLAVAENGSALIQVQPRNQLVRKGDSAQFDCVYQNANITEWYFKGKTDPISKNSTRITVFANGSLLIHNVRASDEGFYSCVGIPVDANQEPQTYTSELNIAYLDELTGSSFEPPLPDSRTRIVPEKAEFELTCLPVAGNPPVRVWWLDPRGHTVTDSGPVRVDESRLIIEAARAVDDSGNYTCVAENMAGTRMASFKLVVSTPPNIVSDPLSMSVEEGAIASLGCQFHAMAHPVTMVLWRKNGKLISEDGSRIKMNRSNGTLVISEIELDDHGNYSCLVNTTGFKPVHSKPATVLVKERLKFSPRPVNKKLELGSSARVYCKAQGALPPVIKWFKEGQQGEQKFEIPDNVKDINGTLHFSNVTAEDKGRYMCVATNSQGIINATIDIDVIVTPKFRVYPQNPTEAYEGYPVMIHCIAEGDPKPTVKWDRNSNFSGFDRSRFHVLENGTLLVQEVHMADSGKYGCTAGNSGGFKREEVTLIVRSPEGYHPSEDQEGDSSMMTKTFTITLSIAGSYMMLVVGLMIWCRHKRKRRKQAYLNANGAEVTKAENGEAGGEHTELKEATASQQLRDGGGDGADTAQSHSSSQSRRSNKSSSYDRLAFPRQDLQNMVLLGRGVFGEVFLARAKGLHDGEDKEKETVVMVKSLQNTQEDSALQEFKRELDMFHKLQHQHVARLLGMCREADPHYMILEYSDWGDLKQFLLATRGGGKDGNSSRASGAGSKSPRPPQLSVTQIIQLASQVSLGMEHLSNQRFVHCDLAARNCLIASNLTVKVSLSALSRDTYSKEYCKYHNEVIPLRWMPYEAVYEDDYSTKSDVYSFACLVWEMFYQGELPFSKMSDDAVLAALKKHELQWKPHKAAPQSLQSLLVSCWSDSPRDRPTFSQLSITIGEISIDSAI</sequence>
<dbReference type="InterPro" id="IPR013783">
    <property type="entry name" value="Ig-like_fold"/>
</dbReference>
<feature type="domain" description="Ig-like" evidence="12">
    <location>
        <begin position="95"/>
        <end position="182"/>
    </location>
</feature>
<feature type="domain" description="Protein kinase" evidence="11">
    <location>
        <begin position="787"/>
        <end position="1069"/>
    </location>
</feature>
<evidence type="ECO:0000256" key="7">
    <source>
        <dbReference type="ARBA" id="ARBA00023180"/>
    </source>
</evidence>
<dbReference type="PROSITE" id="PS50011">
    <property type="entry name" value="PROTEIN_KINASE_DOM"/>
    <property type="match status" value="1"/>
</dbReference>
<keyword evidence="6" id="KW-0675">Receptor</keyword>
<dbReference type="eggNOG" id="KOG1026">
    <property type="taxonomic scope" value="Eukaryota"/>
</dbReference>
<dbReference type="FunCoup" id="A0A067QT27">
    <property type="interactions" value="211"/>
</dbReference>
<keyword evidence="13" id="KW-0418">Kinase</keyword>
<dbReference type="GO" id="GO:0070593">
    <property type="term" value="P:dendrite self-avoidance"/>
    <property type="evidence" value="ECO:0007669"/>
    <property type="project" value="TreeGrafter"/>
</dbReference>
<dbReference type="PRINTS" id="PR00109">
    <property type="entry name" value="TYRKINASE"/>
</dbReference>
<dbReference type="Gene3D" id="2.60.40.10">
    <property type="entry name" value="Immunoglobulins"/>
    <property type="match status" value="7"/>
</dbReference>
<dbReference type="Gene3D" id="1.10.510.10">
    <property type="entry name" value="Transferase(Phosphotransferase) domain 1"/>
    <property type="match status" value="1"/>
</dbReference>
<dbReference type="GO" id="GO:0098632">
    <property type="term" value="F:cell-cell adhesion mediator activity"/>
    <property type="evidence" value="ECO:0007669"/>
    <property type="project" value="TreeGrafter"/>
</dbReference>
<dbReference type="OMA" id="SHLHIEA"/>
<dbReference type="PIRSF" id="PIRSF000615">
    <property type="entry name" value="TyrPK_CSF1-R"/>
    <property type="match status" value="1"/>
</dbReference>
<feature type="region of interest" description="Disordered" evidence="9">
    <location>
        <begin position="748"/>
        <end position="779"/>
    </location>
</feature>
<dbReference type="InterPro" id="IPR001245">
    <property type="entry name" value="Ser-Thr/Tyr_kinase_cat_dom"/>
</dbReference>
<dbReference type="GO" id="GO:0030424">
    <property type="term" value="C:axon"/>
    <property type="evidence" value="ECO:0007669"/>
    <property type="project" value="TreeGrafter"/>
</dbReference>
<evidence type="ECO:0000313" key="13">
    <source>
        <dbReference type="EMBL" id="KDR12850.1"/>
    </source>
</evidence>
<dbReference type="InterPro" id="IPR011009">
    <property type="entry name" value="Kinase-like_dom_sf"/>
</dbReference>
<dbReference type="Pfam" id="PF13927">
    <property type="entry name" value="Ig_3"/>
    <property type="match status" value="6"/>
</dbReference>
<evidence type="ECO:0000256" key="4">
    <source>
        <dbReference type="ARBA" id="ARBA00023136"/>
    </source>
</evidence>
<dbReference type="SMART" id="SM00408">
    <property type="entry name" value="IGc2"/>
    <property type="match status" value="7"/>
</dbReference>
<evidence type="ECO:0000256" key="9">
    <source>
        <dbReference type="SAM" id="MobiDB-lite"/>
    </source>
</evidence>
<dbReference type="SUPFAM" id="SSF48726">
    <property type="entry name" value="Immunoglobulin"/>
    <property type="match status" value="7"/>
</dbReference>
<feature type="domain" description="Ig-like" evidence="12">
    <location>
        <begin position="294"/>
        <end position="382"/>
    </location>
</feature>
<evidence type="ECO:0000259" key="11">
    <source>
        <dbReference type="PROSITE" id="PS50011"/>
    </source>
</evidence>
<feature type="domain" description="Ig-like" evidence="12">
    <location>
        <begin position="1"/>
        <end position="86"/>
    </location>
</feature>
<dbReference type="InterPro" id="IPR003599">
    <property type="entry name" value="Ig_sub"/>
</dbReference>
<feature type="region of interest" description="Disordered" evidence="9">
    <location>
        <begin position="889"/>
        <end position="909"/>
    </location>
</feature>
<evidence type="ECO:0000256" key="1">
    <source>
        <dbReference type="ARBA" id="ARBA00004167"/>
    </source>
</evidence>
<dbReference type="FunFam" id="2.60.40.10:FF:000032">
    <property type="entry name" value="palladin isoform X1"/>
    <property type="match status" value="1"/>
</dbReference>
<feature type="domain" description="Ig-like" evidence="12">
    <location>
        <begin position="485"/>
        <end position="569"/>
    </location>
</feature>
<dbReference type="InterPro" id="IPR013106">
    <property type="entry name" value="Ig_V-set"/>
</dbReference>
<evidence type="ECO:0000256" key="8">
    <source>
        <dbReference type="ARBA" id="ARBA00023319"/>
    </source>
</evidence>
<dbReference type="GO" id="GO:0060828">
    <property type="term" value="P:regulation of canonical Wnt signaling pathway"/>
    <property type="evidence" value="ECO:0007669"/>
    <property type="project" value="TreeGrafter"/>
</dbReference>
<dbReference type="GO" id="GO:0007156">
    <property type="term" value="P:homophilic cell adhesion via plasma membrane adhesion molecules"/>
    <property type="evidence" value="ECO:0007669"/>
    <property type="project" value="TreeGrafter"/>
</dbReference>
<dbReference type="STRING" id="136037.A0A067QT27"/>
<accession>A0A067QT27</accession>
<dbReference type="InParanoid" id="A0A067QT27"/>
<dbReference type="eggNOG" id="KOG4475">
    <property type="taxonomic scope" value="Eukaryota"/>
</dbReference>